<keyword evidence="2" id="KW-1185">Reference proteome</keyword>
<name>A0A8J3PDV9_9ACTN</name>
<dbReference type="Proteomes" id="UP000630887">
    <property type="component" value="Unassembled WGS sequence"/>
</dbReference>
<evidence type="ECO:0000313" key="2">
    <source>
        <dbReference type="Proteomes" id="UP000630887"/>
    </source>
</evidence>
<protein>
    <submittedName>
        <fullName evidence="1">Uncharacterized protein</fullName>
    </submittedName>
</protein>
<gene>
    <name evidence="1" type="ORF">Cco03nite_82010</name>
</gene>
<accession>A0A8J3PDV9</accession>
<proteinExistence type="predicted"/>
<dbReference type="RefSeq" id="WP_239168071.1">
    <property type="nucleotide sequence ID" value="NZ_BAAALC010000016.1"/>
</dbReference>
<dbReference type="EMBL" id="BONI01000141">
    <property type="protein sequence ID" value="GIG11501.1"/>
    <property type="molecule type" value="Genomic_DNA"/>
</dbReference>
<reference evidence="1 2" key="1">
    <citation type="submission" date="2021-01" db="EMBL/GenBank/DDBJ databases">
        <title>Whole genome shotgun sequence of Catellatospora coxensis NBRC 107359.</title>
        <authorList>
            <person name="Komaki H."/>
            <person name="Tamura T."/>
        </authorList>
    </citation>
    <scope>NUCLEOTIDE SEQUENCE [LARGE SCALE GENOMIC DNA]</scope>
    <source>
        <strain evidence="1 2">NBRC 107359</strain>
    </source>
</reference>
<comment type="caution">
    <text evidence="1">The sequence shown here is derived from an EMBL/GenBank/DDBJ whole genome shotgun (WGS) entry which is preliminary data.</text>
</comment>
<dbReference type="AlphaFoldDB" id="A0A8J3PDV9"/>
<evidence type="ECO:0000313" key="1">
    <source>
        <dbReference type="EMBL" id="GIG11501.1"/>
    </source>
</evidence>
<sequence length="141" mass="15384">MDAVKIGDRRAEVEARLGSPVSTGQYLTAVYASNPMLVVTYDRDDAVEVVEAGYSGHHGGDEIFFEGVQLTYRFMDDVVADLAAMGHLGTPYDIGFVFKTGFAIYSNSSLWALDLDPNATEDDERRVVEGVSIASRAYFGD</sequence>
<organism evidence="1 2">
    <name type="scientific">Catellatospora coxensis</name>
    <dbReference type="NCBI Taxonomy" id="310354"/>
    <lineage>
        <taxon>Bacteria</taxon>
        <taxon>Bacillati</taxon>
        <taxon>Actinomycetota</taxon>
        <taxon>Actinomycetes</taxon>
        <taxon>Micromonosporales</taxon>
        <taxon>Micromonosporaceae</taxon>
        <taxon>Catellatospora</taxon>
    </lineage>
</organism>